<evidence type="ECO:0000256" key="2">
    <source>
        <dbReference type="ARBA" id="ARBA00022801"/>
    </source>
</evidence>
<keyword evidence="2" id="KW-0378">Hydrolase</keyword>
<evidence type="ECO:0000313" key="7">
    <source>
        <dbReference type="Proteomes" id="UP000298652"/>
    </source>
</evidence>
<protein>
    <recommendedName>
        <fullName evidence="5">Pectinesterase catalytic domain-containing protein</fullName>
    </recommendedName>
</protein>
<feature type="compositionally biased region" description="Low complexity" evidence="4">
    <location>
        <begin position="517"/>
        <end position="535"/>
    </location>
</feature>
<dbReference type="Pfam" id="PF01095">
    <property type="entry name" value="Pectinesterase"/>
    <property type="match status" value="1"/>
</dbReference>
<organism evidence="6 7">
    <name type="scientific">Setaria viridis</name>
    <name type="common">Green bristlegrass</name>
    <name type="synonym">Setaria italica subsp. viridis</name>
    <dbReference type="NCBI Taxonomy" id="4556"/>
    <lineage>
        <taxon>Eukaryota</taxon>
        <taxon>Viridiplantae</taxon>
        <taxon>Streptophyta</taxon>
        <taxon>Embryophyta</taxon>
        <taxon>Tracheophyta</taxon>
        <taxon>Spermatophyta</taxon>
        <taxon>Magnoliopsida</taxon>
        <taxon>Liliopsida</taxon>
        <taxon>Poales</taxon>
        <taxon>Poaceae</taxon>
        <taxon>PACMAD clade</taxon>
        <taxon>Panicoideae</taxon>
        <taxon>Panicodae</taxon>
        <taxon>Paniceae</taxon>
        <taxon>Cenchrinae</taxon>
        <taxon>Setaria</taxon>
    </lineage>
</organism>
<keyword evidence="3" id="KW-0063">Aspartyl esterase</keyword>
<dbReference type="Proteomes" id="UP000298652">
    <property type="component" value="Chromosome 3"/>
</dbReference>
<dbReference type="EMBL" id="CM016554">
    <property type="protein sequence ID" value="TKW28948.1"/>
    <property type="molecule type" value="Genomic_DNA"/>
</dbReference>
<dbReference type="Gene3D" id="2.160.20.10">
    <property type="entry name" value="Single-stranded right-handed beta-helix, Pectin lyase-like"/>
    <property type="match status" value="2"/>
</dbReference>
<dbReference type="InterPro" id="IPR012334">
    <property type="entry name" value="Pectin_lyas_fold"/>
</dbReference>
<gene>
    <name evidence="6" type="ORF">SEVIR_3G362700v2</name>
</gene>
<evidence type="ECO:0000313" key="6">
    <source>
        <dbReference type="EMBL" id="TKW28948.1"/>
    </source>
</evidence>
<feature type="domain" description="Pectinesterase catalytic" evidence="5">
    <location>
        <begin position="191"/>
        <end position="290"/>
    </location>
</feature>
<dbReference type="InterPro" id="IPR000070">
    <property type="entry name" value="Pectinesterase_cat"/>
</dbReference>
<comment type="pathway">
    <text evidence="1">Glycan metabolism; pectin degradation; 2-dehydro-3-deoxy-D-gluconate from pectin: step 1/5.</text>
</comment>
<dbReference type="GO" id="GO:0042545">
    <property type="term" value="P:cell wall modification"/>
    <property type="evidence" value="ECO:0007669"/>
    <property type="project" value="InterPro"/>
</dbReference>
<reference evidence="6" key="1">
    <citation type="submission" date="2019-03" db="EMBL/GenBank/DDBJ databases">
        <title>WGS assembly of Setaria viridis.</title>
        <authorList>
            <person name="Huang P."/>
            <person name="Jenkins J."/>
            <person name="Grimwood J."/>
            <person name="Barry K."/>
            <person name="Healey A."/>
            <person name="Mamidi S."/>
            <person name="Sreedasyam A."/>
            <person name="Shu S."/>
            <person name="Feldman M."/>
            <person name="Wu J."/>
            <person name="Yu Y."/>
            <person name="Chen C."/>
            <person name="Johnson J."/>
            <person name="Rokhsar D."/>
            <person name="Baxter I."/>
            <person name="Schmutz J."/>
            <person name="Brutnell T."/>
            <person name="Kellogg E."/>
        </authorList>
    </citation>
    <scope>NUCLEOTIDE SEQUENCE [LARGE SCALE GENOMIC DNA]</scope>
</reference>
<feature type="compositionally biased region" description="Basic residues" evidence="4">
    <location>
        <begin position="50"/>
        <end position="60"/>
    </location>
</feature>
<dbReference type="Gramene" id="TKW28948">
    <property type="protein sequence ID" value="TKW28948"/>
    <property type="gene ID" value="SEVIR_3G362700v2"/>
</dbReference>
<keyword evidence="7" id="KW-1185">Reference proteome</keyword>
<dbReference type="PANTHER" id="PTHR31707">
    <property type="entry name" value="PECTINESTERASE"/>
    <property type="match status" value="1"/>
</dbReference>
<dbReference type="AlphaFoldDB" id="A0A4U6VHG2"/>
<feature type="compositionally biased region" description="Gly residues" evidence="4">
    <location>
        <begin position="507"/>
        <end position="516"/>
    </location>
</feature>
<dbReference type="GO" id="GO:0045490">
    <property type="term" value="P:pectin catabolic process"/>
    <property type="evidence" value="ECO:0007669"/>
    <property type="project" value="UniProtKB-UniPathway"/>
</dbReference>
<feature type="compositionally biased region" description="Low complexity" evidence="4">
    <location>
        <begin position="61"/>
        <end position="80"/>
    </location>
</feature>
<evidence type="ECO:0000256" key="1">
    <source>
        <dbReference type="ARBA" id="ARBA00005184"/>
    </source>
</evidence>
<evidence type="ECO:0000256" key="3">
    <source>
        <dbReference type="ARBA" id="ARBA00023085"/>
    </source>
</evidence>
<accession>A0A4U6VHG2</accession>
<evidence type="ECO:0000259" key="5">
    <source>
        <dbReference type="Pfam" id="PF01095"/>
    </source>
</evidence>
<dbReference type="GO" id="GO:0030599">
    <property type="term" value="F:pectinesterase activity"/>
    <property type="evidence" value="ECO:0007669"/>
    <property type="project" value="InterPro"/>
</dbReference>
<name>A0A4U6VHG2_SETVI</name>
<evidence type="ECO:0000256" key="4">
    <source>
        <dbReference type="SAM" id="MobiDB-lite"/>
    </source>
</evidence>
<proteinExistence type="predicted"/>
<feature type="region of interest" description="Disordered" evidence="4">
    <location>
        <begin position="461"/>
        <end position="562"/>
    </location>
</feature>
<sequence length="562" mass="58735">MSNGGRNHSATISQALAAVPPLAAGGPSARRYVIHVRSGTYHTMSSATSTRRHLPHRRPRPAGTTAAHPAATTPRPAAATAHEEGAAREGPAAQPRRPLALRVYARRGCSPGPPYQSVHGAGTRAAAKALSDDVEVDLSPCSGQGAPLAGEEGSSPSLSLHVEGSGFMARHQTIKNTVGVDAGPAVALIHLLQQCNLLIRLLAPGGQCVVMAQGRDVPNDHSSFVFQDSTVAALPGVNLTGVPIYFGRSWRNHSHGVFMHCLLEGIIHPAGWERWGDSVPVPDTIFYQNRGMAPTAKGASTGRDSTSSWMLRRRRISPSRGLSRATSGFLSSVSTTRQAWSSKLLSISIMQQQLARTRTTDPFDGLTPPSTPLHEFAATSATPSSMHVVHDVVMQLMRHDRVPRARTTTVKCADLQVAARLAVQGEATVGGDELRGGCRNGMSRRVRAQDWAAGATARRRAMVSGSGAKRGERHGAASCTAAVTGSRVHERGARSRGKLVGGRDEGGAGQGRGGSGRPRAASTGRAGRASAAGGAWSQTEGGSTDGARPTRAKAGVGAMRIV</sequence>
<feature type="region of interest" description="Disordered" evidence="4">
    <location>
        <begin position="42"/>
        <end position="98"/>
    </location>
</feature>
<dbReference type="SUPFAM" id="SSF51126">
    <property type="entry name" value="Pectin lyase-like"/>
    <property type="match status" value="1"/>
</dbReference>
<dbReference type="InterPro" id="IPR011050">
    <property type="entry name" value="Pectin_lyase_fold/virulence"/>
</dbReference>
<dbReference type="UniPathway" id="UPA00545">
    <property type="reaction ID" value="UER00823"/>
</dbReference>